<sequence length="294" mass="34442">MDPNPNPQFVEPVDYSEMTAKLRTRERNIQQATFDSQNQGRHSENTEESENTRLRNASGNRERNSRIGHRYPSFARTANDPRLFNNRSNDHYNVTYSDQHYHPTHNHSQQTTEPEYQPEIQQIVPAYEKSRAGPPTDRRMLTELAKVYTSDNIKYGGDMYDPLDSKLLIFEDWCNKLNVMGDDRDRDFSIILKGKTQEYYYTQCIELSLNLMIMSMKNHFETIDQKQNGVIGLLIDELEKLQRALPANLRDTKTLQDRLVSAFVEYCHIQYQSNRESSVELAGSWKVKVECWKC</sequence>
<feature type="compositionally biased region" description="Polar residues" evidence="1">
    <location>
        <begin position="85"/>
        <end position="98"/>
    </location>
</feature>
<feature type="region of interest" description="Disordered" evidence="1">
    <location>
        <begin position="25"/>
        <end position="116"/>
    </location>
</feature>
<evidence type="ECO:0000313" key="3">
    <source>
        <dbReference type="Proteomes" id="UP000285326"/>
    </source>
</evidence>
<gene>
    <name evidence="2" type="ORF">GcM1_143003</name>
</gene>
<evidence type="ECO:0008006" key="4">
    <source>
        <dbReference type="Google" id="ProtNLM"/>
    </source>
</evidence>
<comment type="caution">
    <text evidence="2">The sequence shown here is derived from an EMBL/GenBank/DDBJ whole genome shotgun (WGS) entry which is preliminary data.</text>
</comment>
<dbReference type="AlphaFoldDB" id="A0A420JBQ6"/>
<organism evidence="2 3">
    <name type="scientific">Golovinomyces cichoracearum</name>
    <dbReference type="NCBI Taxonomy" id="62708"/>
    <lineage>
        <taxon>Eukaryota</taxon>
        <taxon>Fungi</taxon>
        <taxon>Dikarya</taxon>
        <taxon>Ascomycota</taxon>
        <taxon>Pezizomycotina</taxon>
        <taxon>Leotiomycetes</taxon>
        <taxon>Erysiphales</taxon>
        <taxon>Erysiphaceae</taxon>
        <taxon>Golovinomyces</taxon>
    </lineage>
</organism>
<evidence type="ECO:0000313" key="2">
    <source>
        <dbReference type="EMBL" id="RKF84176.1"/>
    </source>
</evidence>
<accession>A0A420JBQ6</accession>
<feature type="compositionally biased region" description="Basic and acidic residues" evidence="1">
    <location>
        <begin position="41"/>
        <end position="53"/>
    </location>
</feature>
<dbReference type="Proteomes" id="UP000285326">
    <property type="component" value="Unassembled WGS sequence"/>
</dbReference>
<evidence type="ECO:0000256" key="1">
    <source>
        <dbReference type="SAM" id="MobiDB-lite"/>
    </source>
</evidence>
<proteinExistence type="predicted"/>
<dbReference type="EMBL" id="MCBS01014312">
    <property type="protein sequence ID" value="RKF84176.1"/>
    <property type="molecule type" value="Genomic_DNA"/>
</dbReference>
<reference evidence="2 3" key="1">
    <citation type="journal article" date="2018" name="BMC Genomics">
        <title>Comparative genome analyses reveal sequence features reflecting distinct modes of host-adaptation between dicot and monocot powdery mildew.</title>
        <authorList>
            <person name="Wu Y."/>
            <person name="Ma X."/>
            <person name="Pan Z."/>
            <person name="Kale S.D."/>
            <person name="Song Y."/>
            <person name="King H."/>
            <person name="Zhang Q."/>
            <person name="Presley C."/>
            <person name="Deng X."/>
            <person name="Wei C.I."/>
            <person name="Xiao S."/>
        </authorList>
    </citation>
    <scope>NUCLEOTIDE SEQUENCE [LARGE SCALE GENOMIC DNA]</scope>
    <source>
        <strain evidence="2">UMSG1</strain>
    </source>
</reference>
<name>A0A420JBQ6_9PEZI</name>
<protein>
    <recommendedName>
        <fullName evidence="4">Integrase and RNaseH domain-containing protein</fullName>
    </recommendedName>
</protein>
<feature type="compositionally biased region" description="Polar residues" evidence="1">
    <location>
        <begin position="29"/>
        <end position="40"/>
    </location>
</feature>